<dbReference type="AlphaFoldDB" id="A0A8S3SK86"/>
<evidence type="ECO:0000256" key="2">
    <source>
        <dbReference type="ARBA" id="ARBA00023043"/>
    </source>
</evidence>
<reference evidence="4" key="1">
    <citation type="submission" date="2021-03" db="EMBL/GenBank/DDBJ databases">
        <authorList>
            <person name="Bekaert M."/>
        </authorList>
    </citation>
    <scope>NUCLEOTIDE SEQUENCE</scope>
</reference>
<gene>
    <name evidence="4" type="ORF">MEDL_32209</name>
</gene>
<name>A0A8S3SK86_MYTED</name>
<dbReference type="SMART" id="SM00248">
    <property type="entry name" value="ANK"/>
    <property type="match status" value="3"/>
</dbReference>
<dbReference type="EMBL" id="CAJPWZ010001601">
    <property type="protein sequence ID" value="CAG2218612.1"/>
    <property type="molecule type" value="Genomic_DNA"/>
</dbReference>
<dbReference type="Pfam" id="PF00023">
    <property type="entry name" value="Ank"/>
    <property type="match status" value="1"/>
</dbReference>
<dbReference type="Gene3D" id="1.25.40.20">
    <property type="entry name" value="Ankyrin repeat-containing domain"/>
    <property type="match status" value="1"/>
</dbReference>
<dbReference type="PANTHER" id="PTHR24198">
    <property type="entry name" value="ANKYRIN REPEAT AND PROTEIN KINASE DOMAIN-CONTAINING PROTEIN"/>
    <property type="match status" value="1"/>
</dbReference>
<organism evidence="4 5">
    <name type="scientific">Mytilus edulis</name>
    <name type="common">Blue mussel</name>
    <dbReference type="NCBI Taxonomy" id="6550"/>
    <lineage>
        <taxon>Eukaryota</taxon>
        <taxon>Metazoa</taxon>
        <taxon>Spiralia</taxon>
        <taxon>Lophotrochozoa</taxon>
        <taxon>Mollusca</taxon>
        <taxon>Bivalvia</taxon>
        <taxon>Autobranchia</taxon>
        <taxon>Pteriomorphia</taxon>
        <taxon>Mytilida</taxon>
        <taxon>Mytiloidea</taxon>
        <taxon>Mytilidae</taxon>
        <taxon>Mytilinae</taxon>
        <taxon>Mytilus</taxon>
    </lineage>
</organism>
<dbReference type="Proteomes" id="UP000683360">
    <property type="component" value="Unassembled WGS sequence"/>
</dbReference>
<dbReference type="PANTHER" id="PTHR24198:SF165">
    <property type="entry name" value="ANKYRIN REPEAT-CONTAINING PROTEIN-RELATED"/>
    <property type="match status" value="1"/>
</dbReference>
<dbReference type="PROSITE" id="PS50297">
    <property type="entry name" value="ANK_REP_REGION"/>
    <property type="match status" value="1"/>
</dbReference>
<dbReference type="InterPro" id="IPR002110">
    <property type="entry name" value="Ankyrin_rpt"/>
</dbReference>
<dbReference type="OrthoDB" id="5989012at2759"/>
<dbReference type="Pfam" id="PF12796">
    <property type="entry name" value="Ank_2"/>
    <property type="match status" value="1"/>
</dbReference>
<evidence type="ECO:0000256" key="3">
    <source>
        <dbReference type="PROSITE-ProRule" id="PRU00023"/>
    </source>
</evidence>
<evidence type="ECO:0000256" key="1">
    <source>
        <dbReference type="ARBA" id="ARBA00022737"/>
    </source>
</evidence>
<accession>A0A8S3SK86</accession>
<evidence type="ECO:0000313" key="5">
    <source>
        <dbReference type="Proteomes" id="UP000683360"/>
    </source>
</evidence>
<protein>
    <submittedName>
        <fullName evidence="4">Uncharacterized protein</fullName>
    </submittedName>
</protein>
<dbReference type="PROSITE" id="PS50088">
    <property type="entry name" value="ANK_REPEAT"/>
    <property type="match status" value="1"/>
</dbReference>
<keyword evidence="5" id="KW-1185">Reference proteome</keyword>
<evidence type="ECO:0000313" key="4">
    <source>
        <dbReference type="EMBL" id="CAG2218612.1"/>
    </source>
</evidence>
<sequence length="188" mass="21525">MLHIAAQRGYIKIVKELLHRNVTLLYQYNTMQLNAFHLAAENGHVQVLKVFMNINSSLADSHSLYFASKNGHTKVVVLLQKYVDEKCLPCNVDISWRPTVRIVEEQKYGQLFYEYDVVDTNHLTNLTKINTFNVWRKNLEDIRLLTCDTPLNAAVRNGHIEIVKVLIQKGVGTVNCSIYDGSIPLLLQ</sequence>
<feature type="repeat" description="ANK" evidence="3">
    <location>
        <begin position="146"/>
        <end position="171"/>
    </location>
</feature>
<dbReference type="SUPFAM" id="SSF48403">
    <property type="entry name" value="Ankyrin repeat"/>
    <property type="match status" value="1"/>
</dbReference>
<keyword evidence="2 3" id="KW-0040">ANK repeat</keyword>
<comment type="caution">
    <text evidence="4">The sequence shown here is derived from an EMBL/GenBank/DDBJ whole genome shotgun (WGS) entry which is preliminary data.</text>
</comment>
<keyword evidence="1" id="KW-0677">Repeat</keyword>
<proteinExistence type="predicted"/>
<dbReference type="InterPro" id="IPR036770">
    <property type="entry name" value="Ankyrin_rpt-contain_sf"/>
</dbReference>